<sequence length="706" mass="76712">MPEKEILTYVCKDFEKVGATIAVTPCDVVEEADITFSCVADPQAAKEMVFGNCGVLHCPSLESKGYVEMTSIDADTSHDIVEAISGKGGRYLEAQIQGSKTQAEEGTLIILAAGDRSLFDDCQSCFKAMSKNSFYLGDIGNASKMNSVLQVVGGVSLAALAEGLALADRAGLNQADLLDVLALTPLASPHLILKGRGTYCTLPSLSHYGPARRAGAHAARLPASHTQGTRYVLHTALPLTLWTCSTCWRSRRSPPRISYSRDAVRTAHCPPSHTMDLLDVLALTPLASPHLILKGRGTYCTLPSLSHYGPARRAGAHAARLPAHTQGTRYVCPPSHTMDLLDVLALTPLASPHLIKGRGTYCTLPSPLTLWTCSTCWRSRRSPPRISYSRDAVRTAHCPPSHTMDPFSTCWRHVSSRLPHLIPRDAYVLAHRPPFTSMDLLLDVLRAHAARPFASHTQGRGTYRTLPSLSHYGPARRAGAHAARLPASHTQGTRYVLHLPSLSHYGPARRAGAHAARLPASHTQGTRYVLPTALPLTLWTCSTCWRSRRSPPRISYSRDAVRTAHCPPSHTMDLLDVLALTPLASPHLILKGRGTYCTLPSLSHYGPARRWRSHAARLPASHTQGTRVMYSHTALPLTLWDLLDVLALTPLASPASHTQGTRYVLAHCPPSHTMDLLSTLALTPLASPHFILKDAVRTAHRPPLTL</sequence>
<dbReference type="OrthoDB" id="21615at2759"/>
<dbReference type="SUPFAM" id="SSF48179">
    <property type="entry name" value="6-phosphogluconate dehydrogenase C-terminal domain-like"/>
    <property type="match status" value="1"/>
</dbReference>
<dbReference type="GO" id="GO:0140673">
    <property type="term" value="P:transcription elongation-coupled chromatin remodeling"/>
    <property type="evidence" value="ECO:0007669"/>
    <property type="project" value="TreeGrafter"/>
</dbReference>
<dbReference type="InterPro" id="IPR013328">
    <property type="entry name" value="6PGD_dom2"/>
</dbReference>
<dbReference type="GO" id="GO:0000785">
    <property type="term" value="C:chromatin"/>
    <property type="evidence" value="ECO:0007669"/>
    <property type="project" value="TreeGrafter"/>
</dbReference>
<evidence type="ECO:0000259" key="2">
    <source>
        <dbReference type="Pfam" id="PF03446"/>
    </source>
</evidence>
<organism evidence="3 4">
    <name type="scientific">Chrysodeixis includens</name>
    <name type="common">Soybean looper</name>
    <name type="synonym">Pseudoplusia includens</name>
    <dbReference type="NCBI Taxonomy" id="689277"/>
    <lineage>
        <taxon>Eukaryota</taxon>
        <taxon>Metazoa</taxon>
        <taxon>Ecdysozoa</taxon>
        <taxon>Arthropoda</taxon>
        <taxon>Hexapoda</taxon>
        <taxon>Insecta</taxon>
        <taxon>Pterygota</taxon>
        <taxon>Neoptera</taxon>
        <taxon>Endopterygota</taxon>
        <taxon>Lepidoptera</taxon>
        <taxon>Glossata</taxon>
        <taxon>Ditrysia</taxon>
        <taxon>Noctuoidea</taxon>
        <taxon>Noctuidae</taxon>
        <taxon>Plusiinae</taxon>
        <taxon>Chrysodeixis</taxon>
    </lineage>
</organism>
<dbReference type="InterPro" id="IPR006115">
    <property type="entry name" value="6PGDH_NADP-bd"/>
</dbReference>
<name>A0A9N8KUR4_CHRIL</name>
<dbReference type="GO" id="GO:0003677">
    <property type="term" value="F:DNA binding"/>
    <property type="evidence" value="ECO:0007669"/>
    <property type="project" value="TreeGrafter"/>
</dbReference>
<dbReference type="SUPFAM" id="SSF51735">
    <property type="entry name" value="NAD(P)-binding Rossmann-fold domains"/>
    <property type="match status" value="1"/>
</dbReference>
<dbReference type="InterPro" id="IPR051265">
    <property type="entry name" value="HIBADH-related_NP60_sf"/>
</dbReference>
<dbReference type="InterPro" id="IPR008927">
    <property type="entry name" value="6-PGluconate_DH-like_C_sf"/>
</dbReference>
<reference evidence="3" key="1">
    <citation type="submission" date="2021-12" db="EMBL/GenBank/DDBJ databases">
        <authorList>
            <person name="King R."/>
        </authorList>
    </citation>
    <scope>NUCLEOTIDE SEQUENCE</scope>
</reference>
<gene>
    <name evidence="3" type="ORF">CINC_LOCUS5110</name>
</gene>
<dbReference type="InterPro" id="IPR036291">
    <property type="entry name" value="NAD(P)-bd_dom_sf"/>
</dbReference>
<evidence type="ECO:0000313" key="3">
    <source>
        <dbReference type="EMBL" id="CAD0203458.1"/>
    </source>
</evidence>
<dbReference type="PANTHER" id="PTHR43580:SF2">
    <property type="entry name" value="CYTOKINE-LIKE NUCLEAR FACTOR N-PAC"/>
    <property type="match status" value="1"/>
</dbReference>
<dbReference type="Gene3D" id="3.40.50.720">
    <property type="entry name" value="NAD(P)-binding Rossmann-like Domain"/>
    <property type="match status" value="1"/>
</dbReference>
<dbReference type="Proteomes" id="UP001154114">
    <property type="component" value="Chromosome 19"/>
</dbReference>
<dbReference type="Gene3D" id="1.10.1040.10">
    <property type="entry name" value="N-(1-d-carboxylethyl)-l-norvaline Dehydrogenase, domain 2"/>
    <property type="match status" value="1"/>
</dbReference>
<dbReference type="PANTHER" id="PTHR43580">
    <property type="entry name" value="OXIDOREDUCTASE GLYR1-RELATED"/>
    <property type="match status" value="1"/>
</dbReference>
<evidence type="ECO:0000256" key="1">
    <source>
        <dbReference type="ARBA" id="ARBA00007598"/>
    </source>
</evidence>
<evidence type="ECO:0000313" key="4">
    <source>
        <dbReference type="Proteomes" id="UP001154114"/>
    </source>
</evidence>
<protein>
    <recommendedName>
        <fullName evidence="2">6-phosphogluconate dehydrogenase NADP-binding domain-containing protein</fullName>
    </recommendedName>
</protein>
<keyword evidence="4" id="KW-1185">Reference proteome</keyword>
<dbReference type="GO" id="GO:0050661">
    <property type="term" value="F:NADP binding"/>
    <property type="evidence" value="ECO:0007669"/>
    <property type="project" value="InterPro"/>
</dbReference>
<comment type="similarity">
    <text evidence="1">Belongs to the HIBADH-related family. NP60 subfamily.</text>
</comment>
<feature type="domain" description="6-phosphogluconate dehydrogenase NADP-binding" evidence="2">
    <location>
        <begin position="11"/>
        <end position="137"/>
    </location>
</feature>
<dbReference type="AlphaFoldDB" id="A0A9N8KUR4"/>
<dbReference type="GO" id="GO:0031491">
    <property type="term" value="F:nucleosome binding"/>
    <property type="evidence" value="ECO:0007669"/>
    <property type="project" value="TreeGrafter"/>
</dbReference>
<dbReference type="Pfam" id="PF03446">
    <property type="entry name" value="NAD_binding_2"/>
    <property type="match status" value="1"/>
</dbReference>
<dbReference type="EMBL" id="LR824022">
    <property type="protein sequence ID" value="CAD0203458.1"/>
    <property type="molecule type" value="Genomic_DNA"/>
</dbReference>
<proteinExistence type="inferred from homology"/>
<accession>A0A9N8KUR4</accession>